<dbReference type="Pfam" id="PF14341">
    <property type="entry name" value="PilX_N"/>
    <property type="match status" value="1"/>
</dbReference>
<dbReference type="AlphaFoldDB" id="A0A1Y1SBY7"/>
<name>A0A1Y1SBY7_9GAMM</name>
<dbReference type="Proteomes" id="UP000192342">
    <property type="component" value="Unassembled WGS sequence"/>
</dbReference>
<evidence type="ECO:0000313" key="5">
    <source>
        <dbReference type="Proteomes" id="UP000192342"/>
    </source>
</evidence>
<evidence type="ECO:0000256" key="1">
    <source>
        <dbReference type="SAM" id="Phobius"/>
    </source>
</evidence>
<sequence length="536" mass="56198">MNRKIPPRCGKPKAQKGIALVVGMMMLIILAIIGISAMSMTTLDETMAGNMRDHELAFQAAETALRHAEDQLAVLPFACGHSDVAPPAAGYIDVTAADGAIVRIWERTAASIPDPWDDTSWAGSTAYNGSLNGVAEQPRYIVEQLSYDSADNSAIYRVTARGVGASEMSRSVVQSHFRKLFRPVLSITGTPGDDVIALGEGLLELSLNAGVLDIDLSFQGWDPTACPATGDNMTVYFNGNGGQDTFLVADVADVSRADITGQVLRDVTHDVHGLLESLTNFKVGRIGLDNAGSTVITILNTALLSQTSIDNEYCINTNTTATPQSILNGQVGALIGTITGLPVLTSLLNLVTGLTDPLLGPTGLIPILPENAALIVDGAGNDSYEIYSDTSASTFIIADIAGDDSYMMRGTGSGLLTAPVIIDTSGTAEFDVLGGPYLPLALDLGILTDLNGLLGNPLISTLLDVLVAPLTCGVLDLVCNTTKLVLDTLLGDILAALGGLFAGTPVTTGGTPGPFVEGRCAPDWDQRLSWRELRRN</sequence>
<keyword evidence="1" id="KW-1133">Transmembrane helix</keyword>
<comment type="caution">
    <text evidence="4">The sequence shown here is derived from an EMBL/GenBank/DDBJ whole genome shotgun (WGS) entry which is preliminary data.</text>
</comment>
<feature type="domain" description="Type 4 fimbrial biogenesis protein PilX N-terminal" evidence="3">
    <location>
        <begin position="16"/>
        <end position="66"/>
    </location>
</feature>
<proteinExistence type="predicted"/>
<reference evidence="4 5" key="1">
    <citation type="submission" date="2013-04" db="EMBL/GenBank/DDBJ databases">
        <title>Oceanococcus atlanticus 22II-S10r2 Genome Sequencing.</title>
        <authorList>
            <person name="Lai Q."/>
            <person name="Li G."/>
            <person name="Shao Z."/>
        </authorList>
    </citation>
    <scope>NUCLEOTIDE SEQUENCE [LARGE SCALE GENOMIC DNA]</scope>
    <source>
        <strain evidence="4 5">22II-S10r2</strain>
    </source>
</reference>
<organism evidence="4 5">
    <name type="scientific">Oceanococcus atlanticus</name>
    <dbReference type="NCBI Taxonomy" id="1317117"/>
    <lineage>
        <taxon>Bacteria</taxon>
        <taxon>Pseudomonadati</taxon>
        <taxon>Pseudomonadota</taxon>
        <taxon>Gammaproteobacteria</taxon>
        <taxon>Chromatiales</taxon>
        <taxon>Oceanococcaceae</taxon>
        <taxon>Oceanococcus</taxon>
    </lineage>
</organism>
<keyword evidence="5" id="KW-1185">Reference proteome</keyword>
<keyword evidence="1" id="KW-0472">Membrane</keyword>
<protein>
    <submittedName>
        <fullName evidence="4">Type IV fimbrial biogenesis protein PilX</fullName>
    </submittedName>
</protein>
<feature type="transmembrane region" description="Helical" evidence="1">
    <location>
        <begin position="20"/>
        <end position="40"/>
    </location>
</feature>
<dbReference type="Pfam" id="PF13681">
    <property type="entry name" value="PilX"/>
    <property type="match status" value="1"/>
</dbReference>
<feature type="domain" description="PilX/PilW C-terminal" evidence="2">
    <location>
        <begin position="118"/>
        <end position="179"/>
    </location>
</feature>
<dbReference type="InterPro" id="IPR025746">
    <property type="entry name" value="PilX_N_dom"/>
</dbReference>
<gene>
    <name evidence="4" type="ORF">ATO7_12613</name>
</gene>
<dbReference type="RefSeq" id="WP_083562256.1">
    <property type="nucleotide sequence ID" value="NZ_AQQV01000003.1"/>
</dbReference>
<dbReference type="EMBL" id="AQQV01000003">
    <property type="protein sequence ID" value="ORE86138.1"/>
    <property type="molecule type" value="Genomic_DNA"/>
</dbReference>
<keyword evidence="1" id="KW-0812">Transmembrane</keyword>
<evidence type="ECO:0000259" key="3">
    <source>
        <dbReference type="Pfam" id="PF14341"/>
    </source>
</evidence>
<dbReference type="OrthoDB" id="5298746at2"/>
<dbReference type="STRING" id="1317117.ATO7_12613"/>
<evidence type="ECO:0000313" key="4">
    <source>
        <dbReference type="EMBL" id="ORE86138.1"/>
    </source>
</evidence>
<evidence type="ECO:0000259" key="2">
    <source>
        <dbReference type="Pfam" id="PF13681"/>
    </source>
</evidence>
<dbReference type="InterPro" id="IPR025205">
    <property type="entry name" value="PilX/PilW_C"/>
</dbReference>
<accession>A0A1Y1SBY7</accession>